<evidence type="ECO:0000256" key="2">
    <source>
        <dbReference type="ARBA" id="ARBA00022630"/>
    </source>
</evidence>
<evidence type="ECO:0000313" key="8">
    <source>
        <dbReference type="Proteomes" id="UP000198654"/>
    </source>
</evidence>
<dbReference type="PANTHER" id="PTHR43104:SF2">
    <property type="entry name" value="L-2-HYDROXYGLUTARATE DEHYDROGENASE, MITOCHONDRIAL"/>
    <property type="match status" value="1"/>
</dbReference>
<keyword evidence="3" id="KW-0274">FAD</keyword>
<evidence type="ECO:0000256" key="1">
    <source>
        <dbReference type="ARBA" id="ARBA00001974"/>
    </source>
</evidence>
<gene>
    <name evidence="7" type="ORF">SAMN05661010_02661</name>
</gene>
<proteinExistence type="inferred from homology"/>
<dbReference type="OrthoDB" id="9801699at2"/>
<dbReference type="STRING" id="119000.SAMN05661010_02661"/>
<evidence type="ECO:0000313" key="7">
    <source>
        <dbReference type="EMBL" id="SDL82039.1"/>
    </source>
</evidence>
<dbReference type="SUPFAM" id="SSF51905">
    <property type="entry name" value="FAD/NAD(P)-binding domain"/>
    <property type="match status" value="1"/>
</dbReference>
<dbReference type="Proteomes" id="UP000198654">
    <property type="component" value="Unassembled WGS sequence"/>
</dbReference>
<protein>
    <submittedName>
        <fullName evidence="7">L-2-hydroxyglutarate oxidase</fullName>
    </submittedName>
</protein>
<dbReference type="RefSeq" id="WP_089729349.1">
    <property type="nucleotide sequence ID" value="NZ_FNGI01000007.1"/>
</dbReference>
<keyword evidence="4" id="KW-0560">Oxidoreductase</keyword>
<evidence type="ECO:0000256" key="4">
    <source>
        <dbReference type="ARBA" id="ARBA00023002"/>
    </source>
</evidence>
<keyword evidence="2" id="KW-0285">Flavoprotein</keyword>
<dbReference type="Gene3D" id="3.50.50.60">
    <property type="entry name" value="FAD/NAD(P)-binding domain"/>
    <property type="match status" value="1"/>
</dbReference>
<dbReference type="GO" id="GO:0047545">
    <property type="term" value="F:(S)-2-hydroxyglutarate dehydrogenase activity"/>
    <property type="evidence" value="ECO:0007669"/>
    <property type="project" value="TreeGrafter"/>
</dbReference>
<comment type="cofactor">
    <cofactor evidence="1">
        <name>FAD</name>
        <dbReference type="ChEBI" id="CHEBI:57692"/>
    </cofactor>
</comment>
<accession>A0A1G9N689</accession>
<name>A0A1G9N689_9GAMM</name>
<evidence type="ECO:0000256" key="5">
    <source>
        <dbReference type="ARBA" id="ARBA00037941"/>
    </source>
</evidence>
<evidence type="ECO:0000256" key="3">
    <source>
        <dbReference type="ARBA" id="ARBA00022827"/>
    </source>
</evidence>
<dbReference type="PANTHER" id="PTHR43104">
    <property type="entry name" value="L-2-HYDROXYGLUTARATE DEHYDROGENASE, MITOCHONDRIAL"/>
    <property type="match status" value="1"/>
</dbReference>
<organism evidence="7 8">
    <name type="scientific">Modicisalibacter muralis</name>
    <dbReference type="NCBI Taxonomy" id="119000"/>
    <lineage>
        <taxon>Bacteria</taxon>
        <taxon>Pseudomonadati</taxon>
        <taxon>Pseudomonadota</taxon>
        <taxon>Gammaproteobacteria</taxon>
        <taxon>Oceanospirillales</taxon>
        <taxon>Halomonadaceae</taxon>
        <taxon>Modicisalibacter</taxon>
    </lineage>
</organism>
<keyword evidence="8" id="KW-1185">Reference proteome</keyword>
<dbReference type="Pfam" id="PF01266">
    <property type="entry name" value="DAO"/>
    <property type="match status" value="1"/>
</dbReference>
<dbReference type="EMBL" id="FNGI01000007">
    <property type="protein sequence ID" value="SDL82039.1"/>
    <property type="molecule type" value="Genomic_DNA"/>
</dbReference>
<dbReference type="GO" id="GO:0005737">
    <property type="term" value="C:cytoplasm"/>
    <property type="evidence" value="ECO:0007669"/>
    <property type="project" value="TreeGrafter"/>
</dbReference>
<dbReference type="AlphaFoldDB" id="A0A1G9N689"/>
<sequence length="401" mass="44918">MHSFAIVGAGILGLATCLKIRERFPDASIVVLEKESDFAAHQSSHNSGVIHSGIYYKPGSQKSRFARAASQSMTAFCQAHDVNHRICGKLIVARDNEELKRLDVSYDNGRRSGLRVEKLSSEEVRGHEPHARVHGGLFVPEAGIVDYKDVCRKLVDRLKNLGVEFRYREEVRALKEERGHLGVFTRENSYKVGMLINCAGLHSDSVALMQGLSAARKQFQVVPFRGDFYTLKASRAHLVKGLIYPVPNPKYPFLGVHLGRLISDKVEVGPNAALNFSREGYDRSIVSRELARTLAFPGFWKMAGNYWKEGVAEIWRSYNKQAFLRAAQRYVPEIQLDDLDTVHAGIRAQTLSRAGRMLDDFEVLTGYRSVHLINAPSPAATCSFEIAGFIVDRVARHRAEH</sequence>
<dbReference type="NCBIfam" id="NF008726">
    <property type="entry name" value="PRK11728.1"/>
    <property type="match status" value="1"/>
</dbReference>
<feature type="domain" description="FAD dependent oxidoreductase" evidence="6">
    <location>
        <begin position="5"/>
        <end position="375"/>
    </location>
</feature>
<dbReference type="InterPro" id="IPR036188">
    <property type="entry name" value="FAD/NAD-bd_sf"/>
</dbReference>
<dbReference type="InterPro" id="IPR006076">
    <property type="entry name" value="FAD-dep_OxRdtase"/>
</dbReference>
<reference evidence="7 8" key="1">
    <citation type="submission" date="2016-10" db="EMBL/GenBank/DDBJ databases">
        <authorList>
            <person name="de Groot N.N."/>
        </authorList>
    </citation>
    <scope>NUCLEOTIDE SEQUENCE [LARGE SCALE GENOMIC DNA]</scope>
    <source>
        <strain evidence="7 8">DSM 14789</strain>
    </source>
</reference>
<dbReference type="Gene3D" id="3.30.9.10">
    <property type="entry name" value="D-Amino Acid Oxidase, subunit A, domain 2"/>
    <property type="match status" value="1"/>
</dbReference>
<comment type="similarity">
    <text evidence="5">Belongs to the L2HGDH family.</text>
</comment>
<evidence type="ECO:0000259" key="6">
    <source>
        <dbReference type="Pfam" id="PF01266"/>
    </source>
</evidence>